<dbReference type="Pfam" id="PF12728">
    <property type="entry name" value="HTH_17"/>
    <property type="match status" value="1"/>
</dbReference>
<evidence type="ECO:0000313" key="2">
    <source>
        <dbReference type="EMBL" id="PIS29896.1"/>
    </source>
</evidence>
<feature type="domain" description="Helix-turn-helix" evidence="1">
    <location>
        <begin position="7"/>
        <end position="50"/>
    </location>
</feature>
<gene>
    <name evidence="2" type="ORF">COT42_04125</name>
</gene>
<sequence>METKNKYLSVDECAKHFKVSVQYIRALIRKGVIRAKKFSSVWMIDAAVLDDADLAFHLVNNVKDQVRKSDQIPNIIALSFFPVLWAST</sequence>
<proteinExistence type="predicted"/>
<dbReference type="InterPro" id="IPR041657">
    <property type="entry name" value="HTH_17"/>
</dbReference>
<dbReference type="EMBL" id="PEYM01000069">
    <property type="protein sequence ID" value="PIS29896.1"/>
    <property type="molecule type" value="Genomic_DNA"/>
</dbReference>
<evidence type="ECO:0000259" key="1">
    <source>
        <dbReference type="Pfam" id="PF12728"/>
    </source>
</evidence>
<evidence type="ECO:0000313" key="3">
    <source>
        <dbReference type="Proteomes" id="UP000231343"/>
    </source>
</evidence>
<dbReference type="AlphaFoldDB" id="A0A2H0XY50"/>
<protein>
    <recommendedName>
        <fullName evidence="1">Helix-turn-helix domain-containing protein</fullName>
    </recommendedName>
</protein>
<dbReference type="Proteomes" id="UP000231343">
    <property type="component" value="Unassembled WGS sequence"/>
</dbReference>
<accession>A0A2H0XY50</accession>
<organism evidence="2 3">
    <name type="scientific">Candidatus Saganbacteria bacterium CG08_land_8_20_14_0_20_45_16</name>
    <dbReference type="NCBI Taxonomy" id="2014293"/>
    <lineage>
        <taxon>Bacteria</taxon>
        <taxon>Bacillati</taxon>
        <taxon>Saganbacteria</taxon>
    </lineage>
</organism>
<name>A0A2H0XY50_UNCSA</name>
<reference evidence="2 3" key="1">
    <citation type="submission" date="2017-09" db="EMBL/GenBank/DDBJ databases">
        <title>Depth-based differentiation of microbial function through sediment-hosted aquifers and enrichment of novel symbionts in the deep terrestrial subsurface.</title>
        <authorList>
            <person name="Probst A.J."/>
            <person name="Ladd B."/>
            <person name="Jarett J.K."/>
            <person name="Geller-Mcgrath D.E."/>
            <person name="Sieber C.M."/>
            <person name="Emerson J.B."/>
            <person name="Anantharaman K."/>
            <person name="Thomas B.C."/>
            <person name="Malmstrom R."/>
            <person name="Stieglmeier M."/>
            <person name="Klingl A."/>
            <person name="Woyke T."/>
            <person name="Ryan C.M."/>
            <person name="Banfield J.F."/>
        </authorList>
    </citation>
    <scope>NUCLEOTIDE SEQUENCE [LARGE SCALE GENOMIC DNA]</scope>
    <source>
        <strain evidence="2">CG08_land_8_20_14_0_20_45_16</strain>
    </source>
</reference>
<comment type="caution">
    <text evidence="2">The sequence shown here is derived from an EMBL/GenBank/DDBJ whole genome shotgun (WGS) entry which is preliminary data.</text>
</comment>